<dbReference type="Pfam" id="PF17131">
    <property type="entry name" value="LolA_like"/>
    <property type="match status" value="1"/>
</dbReference>
<dbReference type="InterPro" id="IPR033399">
    <property type="entry name" value="TP_0789-like"/>
</dbReference>
<dbReference type="EMBL" id="CP000774">
    <property type="protein sequence ID" value="ABS63616.1"/>
    <property type="molecule type" value="Genomic_DNA"/>
</dbReference>
<organism evidence="3 4">
    <name type="scientific">Parvibaculum lavamentivorans (strain DS-1 / DSM 13023 / NCIMB 13966)</name>
    <dbReference type="NCBI Taxonomy" id="402881"/>
    <lineage>
        <taxon>Bacteria</taxon>
        <taxon>Pseudomonadati</taxon>
        <taxon>Pseudomonadota</taxon>
        <taxon>Alphaproteobacteria</taxon>
        <taxon>Hyphomicrobiales</taxon>
        <taxon>Parvibaculaceae</taxon>
        <taxon>Parvibaculum</taxon>
    </lineage>
</organism>
<feature type="domain" description="Uncharacterized protein TP-0789" evidence="2">
    <location>
        <begin position="93"/>
        <end position="275"/>
    </location>
</feature>
<protein>
    <recommendedName>
        <fullName evidence="2">Uncharacterized protein TP-0789 domain-containing protein</fullName>
    </recommendedName>
</protein>
<feature type="chain" id="PRO_5002707449" description="Uncharacterized protein TP-0789 domain-containing protein" evidence="1">
    <location>
        <begin position="29"/>
        <end position="277"/>
    </location>
</feature>
<evidence type="ECO:0000256" key="1">
    <source>
        <dbReference type="SAM" id="SignalP"/>
    </source>
</evidence>
<evidence type="ECO:0000313" key="3">
    <source>
        <dbReference type="EMBL" id="ABS63616.1"/>
    </source>
</evidence>
<evidence type="ECO:0000259" key="2">
    <source>
        <dbReference type="Pfam" id="PF17131"/>
    </source>
</evidence>
<gene>
    <name evidence="3" type="ordered locus">Plav_2002</name>
</gene>
<name>A7HUN3_PARL1</name>
<keyword evidence="1" id="KW-0732">Signal</keyword>
<dbReference type="AlphaFoldDB" id="A7HUN3"/>
<dbReference type="eggNOG" id="COG2834">
    <property type="taxonomic scope" value="Bacteria"/>
</dbReference>
<dbReference type="Proteomes" id="UP000006377">
    <property type="component" value="Chromosome"/>
</dbReference>
<evidence type="ECO:0000313" key="4">
    <source>
        <dbReference type="Proteomes" id="UP000006377"/>
    </source>
</evidence>
<dbReference type="KEGG" id="pla:Plav_2002"/>
<sequence length="277" mass="31013">MAGSSKLAQKLMFVVAALVLMHGSPVMAETALPPESDPAARGLAVVEEMDGRDRGWGDARAKLKMILTNSAGDTSERELRLMMLEVTTANEGDLSLMIFDKPRDIEGTALLTHAHVNAPDDQWLYLPAVKRVKRISSANKAGPFVGSEFAFEDLAAQEVGKFTYKWLRDEACGALTCHVVERVPAYEGSGYTRQIVWIDTTDYLLRKTDYYDRKESLLKTLEFGEYKSYLNGIWRPQTLEMANHETGKKTKLVWESYEFKTGLTGNDFSTASLERAR</sequence>
<accession>A7HUN3</accession>
<keyword evidence="4" id="KW-1185">Reference proteome</keyword>
<dbReference type="CDD" id="cd16329">
    <property type="entry name" value="LolA_like"/>
    <property type="match status" value="1"/>
</dbReference>
<dbReference type="RefSeq" id="WP_012110919.1">
    <property type="nucleotide sequence ID" value="NC_009719.1"/>
</dbReference>
<proteinExistence type="predicted"/>
<feature type="signal peptide" evidence="1">
    <location>
        <begin position="1"/>
        <end position="28"/>
    </location>
</feature>
<dbReference type="Gene3D" id="2.50.20.10">
    <property type="entry name" value="Lipoprotein localisation LolA/LolB/LppX"/>
    <property type="match status" value="1"/>
</dbReference>
<reference evidence="3 4" key="1">
    <citation type="journal article" date="2011" name="Stand. Genomic Sci.">
        <title>Complete genome sequence of Parvibaculum lavamentivorans type strain (DS-1(T)).</title>
        <authorList>
            <person name="Schleheck D."/>
            <person name="Weiss M."/>
            <person name="Pitluck S."/>
            <person name="Bruce D."/>
            <person name="Land M.L."/>
            <person name="Han S."/>
            <person name="Saunders E."/>
            <person name="Tapia R."/>
            <person name="Detter C."/>
            <person name="Brettin T."/>
            <person name="Han J."/>
            <person name="Woyke T."/>
            <person name="Goodwin L."/>
            <person name="Pennacchio L."/>
            <person name="Nolan M."/>
            <person name="Cook A.M."/>
            <person name="Kjelleberg S."/>
            <person name="Thomas T."/>
        </authorList>
    </citation>
    <scope>NUCLEOTIDE SEQUENCE [LARGE SCALE GENOMIC DNA]</scope>
    <source>
        <strain evidence="4">DS-1 / DSM 13023 / NCIMB 13966</strain>
    </source>
</reference>
<dbReference type="STRING" id="402881.Plav_2002"/>
<dbReference type="HOGENOM" id="CLU_074356_1_1_5"/>